<reference evidence="2 3" key="1">
    <citation type="submission" date="2019-03" db="EMBL/GenBank/DDBJ databases">
        <title>Single cell metagenomics reveals metabolic interactions within the superorganism composed of flagellate Streblomastix strix and complex community of Bacteroidetes bacteria on its surface.</title>
        <authorList>
            <person name="Treitli S.C."/>
            <person name="Kolisko M."/>
            <person name="Husnik F."/>
            <person name="Keeling P."/>
            <person name="Hampl V."/>
        </authorList>
    </citation>
    <scope>NUCLEOTIDE SEQUENCE [LARGE SCALE GENOMIC DNA]</scope>
    <source>
        <strain evidence="2">ST1C</strain>
    </source>
</reference>
<feature type="compositionally biased region" description="Low complexity" evidence="1">
    <location>
        <begin position="1"/>
        <end position="16"/>
    </location>
</feature>
<evidence type="ECO:0000313" key="2">
    <source>
        <dbReference type="EMBL" id="KAA6402099.1"/>
    </source>
</evidence>
<evidence type="ECO:0000256" key="1">
    <source>
        <dbReference type="SAM" id="MobiDB-lite"/>
    </source>
</evidence>
<proteinExistence type="predicted"/>
<protein>
    <submittedName>
        <fullName evidence="2">Uncharacterized protein</fullName>
    </submittedName>
</protein>
<dbReference type="AlphaFoldDB" id="A0A5J4X6G9"/>
<name>A0A5J4X6G9_9EUKA</name>
<sequence length="517" mass="60241">MSEQTQQSGSSQQTVTDKLGYVSRTRPRVQETDYYENKGIVLPYETYQKTIGRQLTLNQELKDNKDYQRVREQSLAKRNELLAKSRQQSYAPLMDLIGRNKDIQFKKIWSNQPSFEEWKKSRTNPRQKKWAGTVEDINGDQIPEFVVRDDRGFIQSADGLRITVPIKRQRVTKYFSQNPTKEARQEKHYKAWKEEDKPTDGYRHFIKHYLSPFLKERGYTVAQVYSVIGGRIWKGVIAPWVLQYYDKSYQAQLFIRGDATSLAIYKKLSKAIKQAYSQYFITGKSQQRDNQMMRLIQIGYAAFWNSQLGEIPDDTNDDGDDIFNIPTEQAIKEAKQRRDEKRQREQRQYETDMAKIKARIKPTFSEGKTVESARLAPWNLVHIDKQDIKVLLTFKIRLIRRIQGGEQFHGRSSEQRRYTCAVQNFGHGIIPHPVQCERNSNGTLTFDGLDSKNQNTAIELKGLPLFSREVSTYYNVDTIGKHPPPPILCAVHDTFWLFSSRDGGSCLYDTIHSFDQI</sequence>
<organism evidence="2 3">
    <name type="scientific">Streblomastix strix</name>
    <dbReference type="NCBI Taxonomy" id="222440"/>
    <lineage>
        <taxon>Eukaryota</taxon>
        <taxon>Metamonada</taxon>
        <taxon>Preaxostyla</taxon>
        <taxon>Oxymonadida</taxon>
        <taxon>Streblomastigidae</taxon>
        <taxon>Streblomastix</taxon>
    </lineage>
</organism>
<feature type="region of interest" description="Disordered" evidence="1">
    <location>
        <begin position="1"/>
        <end position="26"/>
    </location>
</feature>
<dbReference type="Proteomes" id="UP000324800">
    <property type="component" value="Unassembled WGS sequence"/>
</dbReference>
<gene>
    <name evidence="2" type="ORF">EZS28_002370</name>
</gene>
<dbReference type="EMBL" id="SNRW01000286">
    <property type="protein sequence ID" value="KAA6402099.1"/>
    <property type="molecule type" value="Genomic_DNA"/>
</dbReference>
<comment type="caution">
    <text evidence="2">The sequence shown here is derived from an EMBL/GenBank/DDBJ whole genome shotgun (WGS) entry which is preliminary data.</text>
</comment>
<evidence type="ECO:0000313" key="3">
    <source>
        <dbReference type="Proteomes" id="UP000324800"/>
    </source>
</evidence>
<accession>A0A5J4X6G9</accession>